<name>A0A8S5R3Y8_9CAUD</name>
<dbReference type="EMBL" id="BK015811">
    <property type="protein sequence ID" value="DAE26190.1"/>
    <property type="molecule type" value="Genomic_DNA"/>
</dbReference>
<reference evidence="1" key="1">
    <citation type="journal article" date="2021" name="Proc. Natl. Acad. Sci. U.S.A.">
        <title>A Catalog of Tens of Thousands of Viruses from Human Metagenomes Reveals Hidden Associations with Chronic Diseases.</title>
        <authorList>
            <person name="Tisza M.J."/>
            <person name="Buck C.B."/>
        </authorList>
    </citation>
    <scope>NUCLEOTIDE SEQUENCE</scope>
    <source>
        <strain evidence="1">CtcMb1</strain>
    </source>
</reference>
<dbReference type="Pfam" id="PF05133">
    <property type="entry name" value="SPP1_portal"/>
    <property type="match status" value="1"/>
</dbReference>
<accession>A0A8S5R3Y8</accession>
<sequence>MKTYQDFLEVAEKSDRERMEFVLSAINNHKDSDLYKQAVIAKEYDAHRNVTIANFQKLLYTLNGKVIPDNYSPNYKLRSNFFANFITQETQYLLGNGVTLKEAANKEKLGASFDVRLQDAAHAALVGGVSYGFWNLDHLEVFDVTEFVPLLDEENGALRSGIRFWQVSDTKPLRATLYEPDGFTQFIRRSGKNMEILEAKRGYVSVEASSEADGTEILAYQNYPGFPIIPLYGNRARQSELVGQREAIDCYDLIKSGFANTVDEASIIYWTISNAGGMDEIDMARFKESMRRIGVGLVDDDGAKAEAHTLTIPVEAREALLSRISDDLYRDAQMLDVAKVQAGQKTATEIMAAYQPMDNKVDQFEYCVIEFLQALFKIVGIDDEPSFMRSKITNQLEQTQMVLLAASYLDDETILSKLPWLTQEEIANILKRKSAEELERYSTKDMEE</sequence>
<organism evidence="1">
    <name type="scientific">Siphoviridae sp. ctcMb1</name>
    <dbReference type="NCBI Taxonomy" id="2827276"/>
    <lineage>
        <taxon>Viruses</taxon>
        <taxon>Duplodnaviria</taxon>
        <taxon>Heunggongvirae</taxon>
        <taxon>Uroviricota</taxon>
        <taxon>Caudoviricetes</taxon>
    </lineage>
</organism>
<dbReference type="InterPro" id="IPR021145">
    <property type="entry name" value="Portal_protein_SPP1_Gp6-like"/>
</dbReference>
<proteinExistence type="predicted"/>
<protein>
    <submittedName>
        <fullName evidence="1">PORTAL PROTEIN</fullName>
    </submittedName>
</protein>
<evidence type="ECO:0000313" key="1">
    <source>
        <dbReference type="EMBL" id="DAE26190.1"/>
    </source>
</evidence>